<proteinExistence type="predicted"/>
<evidence type="ECO:0008006" key="5">
    <source>
        <dbReference type="Google" id="ProtNLM"/>
    </source>
</evidence>
<feature type="signal peptide" evidence="2">
    <location>
        <begin position="1"/>
        <end position="20"/>
    </location>
</feature>
<evidence type="ECO:0000313" key="4">
    <source>
        <dbReference type="Proteomes" id="UP000076761"/>
    </source>
</evidence>
<dbReference type="OrthoDB" id="2953532at2759"/>
<keyword evidence="2" id="KW-0732">Signal</keyword>
<feature type="transmembrane region" description="Helical" evidence="1">
    <location>
        <begin position="142"/>
        <end position="167"/>
    </location>
</feature>
<dbReference type="EMBL" id="KV425694">
    <property type="protein sequence ID" value="KZT18253.1"/>
    <property type="molecule type" value="Genomic_DNA"/>
</dbReference>
<evidence type="ECO:0000256" key="1">
    <source>
        <dbReference type="SAM" id="Phobius"/>
    </source>
</evidence>
<reference evidence="3 4" key="1">
    <citation type="journal article" date="2016" name="Mol. Biol. Evol.">
        <title>Comparative Genomics of Early-Diverging Mushroom-Forming Fungi Provides Insights into the Origins of Lignocellulose Decay Capabilities.</title>
        <authorList>
            <person name="Nagy L.G."/>
            <person name="Riley R."/>
            <person name="Tritt A."/>
            <person name="Adam C."/>
            <person name="Daum C."/>
            <person name="Floudas D."/>
            <person name="Sun H."/>
            <person name="Yadav J.S."/>
            <person name="Pangilinan J."/>
            <person name="Larsson K.H."/>
            <person name="Matsuura K."/>
            <person name="Barry K."/>
            <person name="Labutti K."/>
            <person name="Kuo R."/>
            <person name="Ohm R.A."/>
            <person name="Bhattacharya S.S."/>
            <person name="Shirouzu T."/>
            <person name="Yoshinaga Y."/>
            <person name="Martin F.M."/>
            <person name="Grigoriev I.V."/>
            <person name="Hibbett D.S."/>
        </authorList>
    </citation>
    <scope>NUCLEOTIDE SEQUENCE [LARGE SCALE GENOMIC DNA]</scope>
    <source>
        <strain evidence="3 4">HHB14362 ss-1</strain>
    </source>
</reference>
<organism evidence="3 4">
    <name type="scientific">Neolentinus lepideus HHB14362 ss-1</name>
    <dbReference type="NCBI Taxonomy" id="1314782"/>
    <lineage>
        <taxon>Eukaryota</taxon>
        <taxon>Fungi</taxon>
        <taxon>Dikarya</taxon>
        <taxon>Basidiomycota</taxon>
        <taxon>Agaricomycotina</taxon>
        <taxon>Agaricomycetes</taxon>
        <taxon>Gloeophyllales</taxon>
        <taxon>Gloeophyllaceae</taxon>
        <taxon>Neolentinus</taxon>
    </lineage>
</organism>
<dbReference type="InParanoid" id="A0A165MF49"/>
<gene>
    <name evidence="3" type="ORF">NEOLEDRAFT_1125590</name>
</gene>
<dbReference type="Proteomes" id="UP000076761">
    <property type="component" value="Unassembled WGS sequence"/>
</dbReference>
<feature type="chain" id="PRO_5007862486" description="Extracellular membrane protein CFEM domain-containing protein" evidence="2">
    <location>
        <begin position="21"/>
        <end position="170"/>
    </location>
</feature>
<keyword evidence="1" id="KW-0472">Membrane</keyword>
<dbReference type="STRING" id="1314782.A0A165MF49"/>
<protein>
    <recommendedName>
        <fullName evidence="5">Extracellular membrane protein CFEM domain-containing protein</fullName>
    </recommendedName>
</protein>
<name>A0A165MF49_9AGAM</name>
<evidence type="ECO:0000313" key="3">
    <source>
        <dbReference type="EMBL" id="KZT18253.1"/>
    </source>
</evidence>
<keyword evidence="4" id="KW-1185">Reference proteome</keyword>
<keyword evidence="1" id="KW-0812">Transmembrane</keyword>
<evidence type="ECO:0000256" key="2">
    <source>
        <dbReference type="SAM" id="SignalP"/>
    </source>
</evidence>
<keyword evidence="1" id="KW-1133">Transmembrane helix</keyword>
<dbReference type="AlphaFoldDB" id="A0A165MF49"/>
<accession>A0A165MF49</accession>
<sequence>MRSFLVPFAFACALAGRVAALTIAVGGTVGNVSATDFLAVQDTALMNECSTQCAPAMTAIQNCGTSDSCLCNGTTVPLITTCEQCMFNQLITDNRPMPDPRAGSTSALTAYAAACLASVNVTVPKTSITLTLPSNWDGPVGVGLNLAGTVVTVAAGFGLGMGSLLLLSNM</sequence>